<dbReference type="AlphaFoldDB" id="A0A1F6CAZ8"/>
<dbReference type="Pfam" id="PF06685">
    <property type="entry name" value="DUF1186"/>
    <property type="match status" value="1"/>
</dbReference>
<evidence type="ECO:0008006" key="4">
    <source>
        <dbReference type="Google" id="ProtNLM"/>
    </source>
</evidence>
<dbReference type="InterPro" id="IPR016024">
    <property type="entry name" value="ARM-type_fold"/>
</dbReference>
<organism evidence="2 3">
    <name type="scientific">Handelsmanbacteria sp. (strain RIFCSPLOWO2_12_FULL_64_10)</name>
    <dbReference type="NCBI Taxonomy" id="1817868"/>
    <lineage>
        <taxon>Bacteria</taxon>
        <taxon>Candidatus Handelsmaniibacteriota</taxon>
    </lineage>
</organism>
<dbReference type="SUPFAM" id="SSF48371">
    <property type="entry name" value="ARM repeat"/>
    <property type="match status" value="1"/>
</dbReference>
<protein>
    <recommendedName>
        <fullName evidence="4">DUF1186 domain-containing protein</fullName>
    </recommendedName>
</protein>
<feature type="region of interest" description="Disordered" evidence="1">
    <location>
        <begin position="225"/>
        <end position="279"/>
    </location>
</feature>
<dbReference type="InterPro" id="IPR011989">
    <property type="entry name" value="ARM-like"/>
</dbReference>
<feature type="compositionally biased region" description="Basic residues" evidence="1">
    <location>
        <begin position="256"/>
        <end position="279"/>
    </location>
</feature>
<reference evidence="2 3" key="1">
    <citation type="journal article" date="2016" name="Nat. Commun.">
        <title>Thousands of microbial genomes shed light on interconnected biogeochemical processes in an aquifer system.</title>
        <authorList>
            <person name="Anantharaman K."/>
            <person name="Brown C.T."/>
            <person name="Hug L.A."/>
            <person name="Sharon I."/>
            <person name="Castelle C.J."/>
            <person name="Probst A.J."/>
            <person name="Thomas B.C."/>
            <person name="Singh A."/>
            <person name="Wilkins M.J."/>
            <person name="Karaoz U."/>
            <person name="Brodie E.L."/>
            <person name="Williams K.H."/>
            <person name="Hubbard S.S."/>
            <person name="Banfield J.F."/>
        </authorList>
    </citation>
    <scope>NUCLEOTIDE SEQUENCE [LARGE SCALE GENOMIC DNA]</scope>
    <source>
        <strain evidence="3">RIFCSPLOWO2_12_FULL_64_10</strain>
    </source>
</reference>
<evidence type="ECO:0000256" key="1">
    <source>
        <dbReference type="SAM" id="MobiDB-lite"/>
    </source>
</evidence>
<name>A0A1F6CAZ8_HANXR</name>
<dbReference type="InterPro" id="IPR010602">
    <property type="entry name" value="DUF1186"/>
</dbReference>
<gene>
    <name evidence="2" type="ORF">A3F84_03195</name>
</gene>
<dbReference type="Gene3D" id="1.25.10.10">
    <property type="entry name" value="Leucine-rich Repeat Variant"/>
    <property type="match status" value="1"/>
</dbReference>
<proteinExistence type="predicted"/>
<dbReference type="EMBL" id="MFKF01000321">
    <property type="protein sequence ID" value="OGG46356.1"/>
    <property type="molecule type" value="Genomic_DNA"/>
</dbReference>
<comment type="caution">
    <text evidence="2">The sequence shown here is derived from an EMBL/GenBank/DDBJ whole genome shotgun (WGS) entry which is preliminary data.</text>
</comment>
<feature type="compositionally biased region" description="Basic and acidic residues" evidence="1">
    <location>
        <begin position="244"/>
        <end position="255"/>
    </location>
</feature>
<sequence length="279" mass="31352">MGEYSPPVDQLLTLGDCGETTQKWPDYPALGIGPEHVPDLIRLATDRELIWADLEGLEVWAPIHAWRALGQLRAEAAIEPLMRLFHELEDDELSGSYDWIMEEMPEVYGLIGPAAIPALTAYLADESHGLYPRTTALNCLEKIGKEHPDTRAECVAILTRQLEQFDKNDPELNAFLIGSLIGLKAVEVASVIERAFVGGRVDEFIAGDWEDVQVELGLKVARDRPRRPSPLIAPPEVLPDDFVENGHARPSSQERKAKKVKRKQAKLSRKLNRKKRKRK</sequence>
<evidence type="ECO:0000313" key="3">
    <source>
        <dbReference type="Proteomes" id="UP000178606"/>
    </source>
</evidence>
<accession>A0A1F6CAZ8</accession>
<dbReference type="Proteomes" id="UP000178606">
    <property type="component" value="Unassembled WGS sequence"/>
</dbReference>
<evidence type="ECO:0000313" key="2">
    <source>
        <dbReference type="EMBL" id="OGG46356.1"/>
    </source>
</evidence>